<name>A0A2T1DZ65_9CYAN</name>
<dbReference type="OrthoDB" id="428651at2"/>
<organism evidence="1 2">
    <name type="scientific">Stenomitos frigidus ULC18</name>
    <dbReference type="NCBI Taxonomy" id="2107698"/>
    <lineage>
        <taxon>Bacteria</taxon>
        <taxon>Bacillati</taxon>
        <taxon>Cyanobacteriota</taxon>
        <taxon>Cyanophyceae</taxon>
        <taxon>Leptolyngbyales</taxon>
        <taxon>Leptolyngbyaceae</taxon>
        <taxon>Stenomitos</taxon>
    </lineage>
</organism>
<protein>
    <submittedName>
        <fullName evidence="1">Uncharacterized protein</fullName>
    </submittedName>
</protein>
<evidence type="ECO:0000313" key="2">
    <source>
        <dbReference type="Proteomes" id="UP000239576"/>
    </source>
</evidence>
<proteinExistence type="predicted"/>
<accession>A0A2T1DZ65</accession>
<dbReference type="Proteomes" id="UP000239576">
    <property type="component" value="Unassembled WGS sequence"/>
</dbReference>
<dbReference type="EMBL" id="PVWK01000121">
    <property type="protein sequence ID" value="PSB25772.1"/>
    <property type="molecule type" value="Genomic_DNA"/>
</dbReference>
<keyword evidence="2" id="KW-1185">Reference proteome</keyword>
<reference evidence="1 2" key="2">
    <citation type="submission" date="2018-03" db="EMBL/GenBank/DDBJ databases">
        <title>The ancient ancestry and fast evolution of plastids.</title>
        <authorList>
            <person name="Moore K.R."/>
            <person name="Magnabosco C."/>
            <person name="Momper L."/>
            <person name="Gold D.A."/>
            <person name="Bosak T."/>
            <person name="Fournier G.P."/>
        </authorList>
    </citation>
    <scope>NUCLEOTIDE SEQUENCE [LARGE SCALE GENOMIC DNA]</scope>
    <source>
        <strain evidence="1 2">ULC18</strain>
    </source>
</reference>
<sequence>MPPAILNQILDQLKTLEPSELQQLSQAIQHYLADQETAAQRVAFHQALVESGLVRQIKTPTFEQRTHQHLIQVQDGSVSQTIIEERR</sequence>
<reference evidence="2" key="1">
    <citation type="submission" date="2018-02" db="EMBL/GenBank/DDBJ databases">
        <authorList>
            <person name="Moore K."/>
            <person name="Momper L."/>
        </authorList>
    </citation>
    <scope>NUCLEOTIDE SEQUENCE [LARGE SCALE GENOMIC DNA]</scope>
    <source>
        <strain evidence="2">ULC18</strain>
    </source>
</reference>
<dbReference type="RefSeq" id="WP_106258675.1">
    <property type="nucleotide sequence ID" value="NZ_CAWNSW010000160.1"/>
</dbReference>
<dbReference type="AlphaFoldDB" id="A0A2T1DZ65"/>
<evidence type="ECO:0000313" key="1">
    <source>
        <dbReference type="EMBL" id="PSB25772.1"/>
    </source>
</evidence>
<comment type="caution">
    <text evidence="1">The sequence shown here is derived from an EMBL/GenBank/DDBJ whole genome shotgun (WGS) entry which is preliminary data.</text>
</comment>
<gene>
    <name evidence="1" type="ORF">C7B82_22235</name>
</gene>